<keyword evidence="5" id="KW-1185">Reference proteome</keyword>
<sequence length="297" mass="33075">MACTLLALQDDNLSEFLKMFCRCLVEHVHGAGKQESHNRAVDDDDDDIDSEYIETTSVRWSPVVQAERLTTPDQKVPCQTLVIAIGPAAAGFVQAYILTEQFYVVGALFSGMSDNDVNTFDQTAPSDKTCYIYRSRSNDQAYLCLCKTDVSDEQYSPSLYASILCSTMLSEYRSDVPVSELETPFLRALKTGRFAGTPVCPFLEQPNLLSGLAAQLLTVLQARDVKAVLYVCYTDCLYLDSETMAVFRPLLKTTPIKDIYQGNTKAEEGDNKQEDPDIDEEVVSAHLDDFQISLYLA</sequence>
<evidence type="ECO:0000313" key="4">
    <source>
        <dbReference type="EMBL" id="WAR07124.1"/>
    </source>
</evidence>
<dbReference type="Pfam" id="PF16094">
    <property type="entry name" value="PAC1"/>
    <property type="match status" value="1"/>
</dbReference>
<accession>A0ABY7ED89</accession>
<comment type="similarity">
    <text evidence="1">Belongs to the PSMG1 family.</text>
</comment>
<protein>
    <recommendedName>
        <fullName evidence="2">Proteasome assembly chaperone 1</fullName>
    </recommendedName>
</protein>
<evidence type="ECO:0000256" key="1">
    <source>
        <dbReference type="ARBA" id="ARBA00005261"/>
    </source>
</evidence>
<dbReference type="EMBL" id="CP111017">
    <property type="protein sequence ID" value="WAR07124.1"/>
    <property type="molecule type" value="Genomic_DNA"/>
</dbReference>
<proteinExistence type="inferred from homology"/>
<dbReference type="PANTHER" id="PTHR15069">
    <property type="entry name" value="PROTEASOME ASSEMBLY CHAPERONE 1"/>
    <property type="match status" value="1"/>
</dbReference>
<gene>
    <name evidence="4" type="ORF">MAR_017082</name>
</gene>
<evidence type="ECO:0000256" key="2">
    <source>
        <dbReference type="ARBA" id="ARBA00019180"/>
    </source>
</evidence>
<evidence type="ECO:0000313" key="5">
    <source>
        <dbReference type="Proteomes" id="UP001164746"/>
    </source>
</evidence>
<evidence type="ECO:0000256" key="3">
    <source>
        <dbReference type="ARBA" id="ARBA00023186"/>
    </source>
</evidence>
<keyword evidence="3" id="KW-0143">Chaperone</keyword>
<organism evidence="4 5">
    <name type="scientific">Mya arenaria</name>
    <name type="common">Soft-shell clam</name>
    <dbReference type="NCBI Taxonomy" id="6604"/>
    <lineage>
        <taxon>Eukaryota</taxon>
        <taxon>Metazoa</taxon>
        <taxon>Spiralia</taxon>
        <taxon>Lophotrochozoa</taxon>
        <taxon>Mollusca</taxon>
        <taxon>Bivalvia</taxon>
        <taxon>Autobranchia</taxon>
        <taxon>Heteroconchia</taxon>
        <taxon>Euheterodonta</taxon>
        <taxon>Imparidentia</taxon>
        <taxon>Neoheterodontei</taxon>
        <taxon>Myida</taxon>
        <taxon>Myoidea</taxon>
        <taxon>Myidae</taxon>
        <taxon>Mya</taxon>
    </lineage>
</organism>
<dbReference type="Proteomes" id="UP001164746">
    <property type="component" value="Chromosome 6"/>
</dbReference>
<dbReference type="InterPro" id="IPR016565">
    <property type="entry name" value="Proteasome_assmbl_chp_1"/>
</dbReference>
<reference evidence="4" key="1">
    <citation type="submission" date="2022-11" db="EMBL/GenBank/DDBJ databases">
        <title>Centuries of genome instability and evolution in soft-shell clam transmissible cancer (bioRxiv).</title>
        <authorList>
            <person name="Hart S.F.M."/>
            <person name="Yonemitsu M.A."/>
            <person name="Giersch R.M."/>
            <person name="Beal B.F."/>
            <person name="Arriagada G."/>
            <person name="Davis B.W."/>
            <person name="Ostrander E.A."/>
            <person name="Goff S.P."/>
            <person name="Metzger M.J."/>
        </authorList>
    </citation>
    <scope>NUCLEOTIDE SEQUENCE</scope>
    <source>
        <strain evidence="4">MELC-2E11</strain>
        <tissue evidence="4">Siphon/mantle</tissue>
    </source>
</reference>
<name>A0ABY7ED89_MYAAR</name>
<dbReference type="PANTHER" id="PTHR15069:SF1">
    <property type="entry name" value="PROTEASOME ASSEMBLY CHAPERONE 1"/>
    <property type="match status" value="1"/>
</dbReference>